<protein>
    <submittedName>
        <fullName evidence="2">Polysaccharide deacetylase family protein</fullName>
    </submittedName>
</protein>
<sequence>MKPEGIFVISLDFELFWGVRDVHTFESYGENILAVRKVVPALLQLFTEFDIHVTWSTVGFLFFRTKEELLRGVPEIRPDYTNPVLSPYADLVNIGKDENADAYHFGSSLIEQIKRTPHQEIGTHTFSHYYCLEDGQTRESFRADLQAAIKVAGQQEIRIESLVFPRNQYNRQYLDICAELGITCFRGNEEAWFYREGNAGSQTSLKRGARLLDAYLNVSGDNCYSLEEIARTYPYNIPASRFFRPYSEQLKFLEPLKVSRIKAGLTAAAKEKQVYHLWWHPHNFGKNLEENIEQLRQVLVHYKNLQQQYGIASFTMAEIAALIKEQYEK</sequence>
<name>A0ABW0E6X2_9BACT</name>
<dbReference type="CDD" id="cd10929">
    <property type="entry name" value="CE4_u5"/>
    <property type="match status" value="1"/>
</dbReference>
<feature type="domain" description="NodB homology" evidence="1">
    <location>
        <begin position="37"/>
        <end position="184"/>
    </location>
</feature>
<evidence type="ECO:0000259" key="1">
    <source>
        <dbReference type="Pfam" id="PF01522"/>
    </source>
</evidence>
<evidence type="ECO:0000313" key="2">
    <source>
        <dbReference type="EMBL" id="MFC5269351.1"/>
    </source>
</evidence>
<dbReference type="InterPro" id="IPR002509">
    <property type="entry name" value="NODB_dom"/>
</dbReference>
<dbReference type="SUPFAM" id="SSF88713">
    <property type="entry name" value="Glycoside hydrolase/deacetylase"/>
    <property type="match status" value="1"/>
</dbReference>
<keyword evidence="3" id="KW-1185">Reference proteome</keyword>
<dbReference type="InterPro" id="IPR011330">
    <property type="entry name" value="Glyco_hydro/deAcase_b/a-brl"/>
</dbReference>
<reference evidence="3" key="1">
    <citation type="journal article" date="2019" name="Int. J. Syst. Evol. Microbiol.">
        <title>The Global Catalogue of Microorganisms (GCM) 10K type strain sequencing project: providing services to taxonomists for standard genome sequencing and annotation.</title>
        <authorList>
            <consortium name="The Broad Institute Genomics Platform"/>
            <consortium name="The Broad Institute Genome Sequencing Center for Infectious Disease"/>
            <person name="Wu L."/>
            <person name="Ma J."/>
        </authorList>
    </citation>
    <scope>NUCLEOTIDE SEQUENCE [LARGE SCALE GENOMIC DNA]</scope>
    <source>
        <strain evidence="3">KACC 12602</strain>
    </source>
</reference>
<dbReference type="Pfam" id="PF01522">
    <property type="entry name" value="Polysacc_deac_1"/>
    <property type="match status" value="1"/>
</dbReference>
<dbReference type="EMBL" id="JBHSKT010000001">
    <property type="protein sequence ID" value="MFC5269351.1"/>
    <property type="molecule type" value="Genomic_DNA"/>
</dbReference>
<comment type="caution">
    <text evidence="2">The sequence shown here is derived from an EMBL/GenBank/DDBJ whole genome shotgun (WGS) entry which is preliminary data.</text>
</comment>
<gene>
    <name evidence="2" type="ORF">ACFPIB_01935</name>
</gene>
<dbReference type="Proteomes" id="UP001596161">
    <property type="component" value="Unassembled WGS sequence"/>
</dbReference>
<dbReference type="Gene3D" id="3.20.20.370">
    <property type="entry name" value="Glycoside hydrolase/deacetylase"/>
    <property type="match status" value="1"/>
</dbReference>
<evidence type="ECO:0000313" key="3">
    <source>
        <dbReference type="Proteomes" id="UP001596161"/>
    </source>
</evidence>
<organism evidence="2 3">
    <name type="scientific">Adhaeribacter terreus</name>
    <dbReference type="NCBI Taxonomy" id="529703"/>
    <lineage>
        <taxon>Bacteria</taxon>
        <taxon>Pseudomonadati</taxon>
        <taxon>Bacteroidota</taxon>
        <taxon>Cytophagia</taxon>
        <taxon>Cytophagales</taxon>
        <taxon>Hymenobacteraceae</taxon>
        <taxon>Adhaeribacter</taxon>
    </lineage>
</organism>
<proteinExistence type="predicted"/>
<accession>A0ABW0E6X2</accession>
<dbReference type="RefSeq" id="WP_378015729.1">
    <property type="nucleotide sequence ID" value="NZ_JBHSKT010000001.1"/>
</dbReference>